<dbReference type="AlphaFoldDB" id="A0ABD6CQP4"/>
<keyword evidence="3" id="KW-1185">Reference proteome</keyword>
<reference evidence="2 3" key="1">
    <citation type="journal article" date="2019" name="Int. J. Syst. Evol. Microbiol.">
        <title>The Global Catalogue of Microorganisms (GCM) 10K type strain sequencing project: providing services to taxonomists for standard genome sequencing and annotation.</title>
        <authorList>
            <consortium name="The Broad Institute Genomics Platform"/>
            <consortium name="The Broad Institute Genome Sequencing Center for Infectious Disease"/>
            <person name="Wu L."/>
            <person name="Ma J."/>
        </authorList>
    </citation>
    <scope>NUCLEOTIDE SEQUENCE [LARGE SCALE GENOMIC DNA]</scope>
    <source>
        <strain evidence="2 3">CGMCC 1.12121</strain>
    </source>
</reference>
<evidence type="ECO:0000256" key="1">
    <source>
        <dbReference type="SAM" id="MobiDB-lite"/>
    </source>
</evidence>
<feature type="region of interest" description="Disordered" evidence="1">
    <location>
        <begin position="53"/>
        <end position="75"/>
    </location>
</feature>
<evidence type="ECO:0008006" key="4">
    <source>
        <dbReference type="Google" id="ProtNLM"/>
    </source>
</evidence>
<proteinExistence type="predicted"/>
<gene>
    <name evidence="2" type="ORF">ACFSBX_14225</name>
</gene>
<sequence>MSDRNASTATTRQCRRCGSAVSKQFIRVFGVDNSVHGCLNCLTRTQLAIGEAAVRGDGNGEQSPQRPRWPTSDLP</sequence>
<dbReference type="Proteomes" id="UP001597085">
    <property type="component" value="Unassembled WGS sequence"/>
</dbReference>
<accession>A0ABD6CQP4</accession>
<dbReference type="InterPro" id="IPR055985">
    <property type="entry name" value="DUF7563"/>
</dbReference>
<comment type="caution">
    <text evidence="2">The sequence shown here is derived from an EMBL/GenBank/DDBJ whole genome shotgun (WGS) entry which is preliminary data.</text>
</comment>
<evidence type="ECO:0000313" key="2">
    <source>
        <dbReference type="EMBL" id="MFD1600117.1"/>
    </source>
</evidence>
<dbReference type="RefSeq" id="WP_256421169.1">
    <property type="nucleotide sequence ID" value="NZ_JANHDI010000006.1"/>
</dbReference>
<dbReference type="EMBL" id="JBHUDK010000012">
    <property type="protein sequence ID" value="MFD1600117.1"/>
    <property type="molecule type" value="Genomic_DNA"/>
</dbReference>
<protein>
    <recommendedName>
        <fullName evidence="4">ClpX-type ZB domain-containing protein</fullName>
    </recommendedName>
</protein>
<evidence type="ECO:0000313" key="3">
    <source>
        <dbReference type="Proteomes" id="UP001597085"/>
    </source>
</evidence>
<dbReference type="Pfam" id="PF24444">
    <property type="entry name" value="DUF7563"/>
    <property type="match status" value="1"/>
</dbReference>
<organism evidence="2 3">
    <name type="scientific">Halobellus rarus</name>
    <dbReference type="NCBI Taxonomy" id="1126237"/>
    <lineage>
        <taxon>Archaea</taxon>
        <taxon>Methanobacteriati</taxon>
        <taxon>Methanobacteriota</taxon>
        <taxon>Stenosarchaea group</taxon>
        <taxon>Halobacteria</taxon>
        <taxon>Halobacteriales</taxon>
        <taxon>Haloferacaceae</taxon>
        <taxon>Halobellus</taxon>
    </lineage>
</organism>
<name>A0ABD6CQP4_9EURY</name>